<dbReference type="AlphaFoldDB" id="A0A4T0WYS7"/>
<reference evidence="2 3" key="1">
    <citation type="journal article" date="2019" name="Front. Genet.">
        <title>Whole-Genome Sequencing of the Opportunistic Yeast Pathogen Candida inconspicua Uncovers Its Hybrid Origin.</title>
        <authorList>
            <person name="Mixao V."/>
            <person name="Hansen A.P."/>
            <person name="Saus E."/>
            <person name="Boekhout T."/>
            <person name="Lass-Florl C."/>
            <person name="Gabaldon T."/>
        </authorList>
    </citation>
    <scope>NUCLEOTIDE SEQUENCE [LARGE SCALE GENOMIC DNA]</scope>
    <source>
        <strain evidence="2 3">CBS 180</strain>
    </source>
</reference>
<feature type="coiled-coil region" evidence="1">
    <location>
        <begin position="72"/>
        <end position="127"/>
    </location>
</feature>
<keyword evidence="1" id="KW-0175">Coiled coil</keyword>
<evidence type="ECO:0000313" key="3">
    <source>
        <dbReference type="Proteomes" id="UP000307173"/>
    </source>
</evidence>
<accession>A0A4T0WYS7</accession>
<evidence type="ECO:0000313" key="2">
    <source>
        <dbReference type="EMBL" id="TID21220.1"/>
    </source>
</evidence>
<dbReference type="OrthoDB" id="5877028at2759"/>
<evidence type="ECO:0000256" key="1">
    <source>
        <dbReference type="SAM" id="Coils"/>
    </source>
</evidence>
<dbReference type="Gene3D" id="6.10.250.1080">
    <property type="match status" value="1"/>
</dbReference>
<dbReference type="Proteomes" id="UP000307173">
    <property type="component" value="Unassembled WGS sequence"/>
</dbReference>
<protein>
    <submittedName>
        <fullName evidence="2">Uncharacterized protein</fullName>
    </submittedName>
</protein>
<feature type="coiled-coil region" evidence="1">
    <location>
        <begin position="185"/>
        <end position="212"/>
    </location>
</feature>
<dbReference type="EMBL" id="SELW01000553">
    <property type="protein sequence ID" value="TID21220.1"/>
    <property type="molecule type" value="Genomic_DNA"/>
</dbReference>
<name>A0A4T0WYS7_9ASCO</name>
<proteinExistence type="predicted"/>
<comment type="caution">
    <text evidence="2">The sequence shown here is derived from an EMBL/GenBank/DDBJ whole genome shotgun (WGS) entry which is preliminary data.</text>
</comment>
<keyword evidence="3" id="KW-1185">Reference proteome</keyword>
<gene>
    <name evidence="2" type="ORF">CANINC_003500</name>
</gene>
<organism evidence="2 3">
    <name type="scientific">Pichia inconspicua</name>
    <dbReference type="NCBI Taxonomy" id="52247"/>
    <lineage>
        <taxon>Eukaryota</taxon>
        <taxon>Fungi</taxon>
        <taxon>Dikarya</taxon>
        <taxon>Ascomycota</taxon>
        <taxon>Saccharomycotina</taxon>
        <taxon>Pichiomycetes</taxon>
        <taxon>Pichiales</taxon>
        <taxon>Pichiaceae</taxon>
        <taxon>Pichia</taxon>
    </lineage>
</organism>
<sequence length="235" mass="27387">MTNYSLLTKNQLISHLMKLQNDYKELSSQSGQVEELMQKQIEQKDDIIRQKDAIINSLSSQLSNTQIIQEQVISLETENDLLESTIRMLQSKLNAQTELYNETIEKIAFLENEIDLLKQSLDAAEKINENWICEEKKWNETLFKLQEKLKAKTLEHESQIKKINTEKLQESLQAESKYYDLLKSLENSESNNKQLSQKLDKITRKYNKLVKIANFIKIRQHGLAKAYTTPALPLV</sequence>
<feature type="coiled-coil region" evidence="1">
    <location>
        <begin position="9"/>
        <end position="36"/>
    </location>
</feature>